<gene>
    <name evidence="1" type="ORF">QOZ94_003226</name>
</gene>
<accession>A0ABU0LH53</accession>
<dbReference type="EMBL" id="JAUSVY010000007">
    <property type="protein sequence ID" value="MDQ0506417.1"/>
    <property type="molecule type" value="Genomic_DNA"/>
</dbReference>
<reference evidence="1 2" key="1">
    <citation type="submission" date="2023-07" db="EMBL/GenBank/DDBJ databases">
        <title>Genomic Encyclopedia of Type Strains, Phase IV (KMG-IV): sequencing the most valuable type-strain genomes for metagenomic binning, comparative biology and taxonomic classification.</title>
        <authorList>
            <person name="Goeker M."/>
        </authorList>
    </citation>
    <scope>NUCLEOTIDE SEQUENCE [LARGE SCALE GENOMIC DNA]</scope>
    <source>
        <strain evidence="1 2">DSM 3770</strain>
    </source>
</reference>
<name>A0ABU0LH53_XANAG</name>
<proteinExistence type="predicted"/>
<organism evidence="1 2">
    <name type="scientific">Xanthobacter agilis</name>
    <dbReference type="NCBI Taxonomy" id="47492"/>
    <lineage>
        <taxon>Bacteria</taxon>
        <taxon>Pseudomonadati</taxon>
        <taxon>Pseudomonadota</taxon>
        <taxon>Alphaproteobacteria</taxon>
        <taxon>Hyphomicrobiales</taxon>
        <taxon>Xanthobacteraceae</taxon>
        <taxon>Xanthobacter</taxon>
    </lineage>
</organism>
<evidence type="ECO:0000313" key="1">
    <source>
        <dbReference type="EMBL" id="MDQ0506417.1"/>
    </source>
</evidence>
<protein>
    <submittedName>
        <fullName evidence="1">Uncharacterized protein</fullName>
    </submittedName>
</protein>
<dbReference type="RefSeq" id="WP_237346609.1">
    <property type="nucleotide sequence ID" value="NZ_JABWGX010000021.1"/>
</dbReference>
<comment type="caution">
    <text evidence="1">The sequence shown here is derived from an EMBL/GenBank/DDBJ whole genome shotgun (WGS) entry which is preliminary data.</text>
</comment>
<evidence type="ECO:0000313" key="2">
    <source>
        <dbReference type="Proteomes" id="UP001241747"/>
    </source>
</evidence>
<sequence>MRTPAPSPAPDLPAFARDLVSGPDPEAMDAIFMFRRIQTFGEPKRDVRWPTYGETRADASDGEIRGIALQYSVPAIALLALATLEGRRSRDHVEDNAARLKGRLEAGAALADVLEAPVLDHMTQMGRQS</sequence>
<keyword evidence="2" id="KW-1185">Reference proteome</keyword>
<dbReference type="Proteomes" id="UP001241747">
    <property type="component" value="Unassembled WGS sequence"/>
</dbReference>